<protein>
    <submittedName>
        <fullName evidence="1">Uncharacterized protein</fullName>
    </submittedName>
</protein>
<dbReference type="EMBL" id="GBXM01060516">
    <property type="protein sequence ID" value="JAH48061.1"/>
    <property type="molecule type" value="Transcribed_RNA"/>
</dbReference>
<sequence>MLRNTESICETDFYKWTGSRLLN</sequence>
<accession>A0A0E9T366</accession>
<evidence type="ECO:0000313" key="1">
    <source>
        <dbReference type="EMBL" id="JAH48061.1"/>
    </source>
</evidence>
<name>A0A0E9T366_ANGAN</name>
<organism evidence="1">
    <name type="scientific">Anguilla anguilla</name>
    <name type="common">European freshwater eel</name>
    <name type="synonym">Muraena anguilla</name>
    <dbReference type="NCBI Taxonomy" id="7936"/>
    <lineage>
        <taxon>Eukaryota</taxon>
        <taxon>Metazoa</taxon>
        <taxon>Chordata</taxon>
        <taxon>Craniata</taxon>
        <taxon>Vertebrata</taxon>
        <taxon>Euteleostomi</taxon>
        <taxon>Actinopterygii</taxon>
        <taxon>Neopterygii</taxon>
        <taxon>Teleostei</taxon>
        <taxon>Anguilliformes</taxon>
        <taxon>Anguillidae</taxon>
        <taxon>Anguilla</taxon>
    </lineage>
</organism>
<proteinExistence type="predicted"/>
<reference evidence="1" key="1">
    <citation type="submission" date="2014-11" db="EMBL/GenBank/DDBJ databases">
        <authorList>
            <person name="Amaro Gonzalez C."/>
        </authorList>
    </citation>
    <scope>NUCLEOTIDE SEQUENCE</scope>
</reference>
<reference evidence="1" key="2">
    <citation type="journal article" date="2015" name="Fish Shellfish Immunol.">
        <title>Early steps in the European eel (Anguilla anguilla)-Vibrio vulnificus interaction in the gills: Role of the RtxA13 toxin.</title>
        <authorList>
            <person name="Callol A."/>
            <person name="Pajuelo D."/>
            <person name="Ebbesson L."/>
            <person name="Teles M."/>
            <person name="MacKenzie S."/>
            <person name="Amaro C."/>
        </authorList>
    </citation>
    <scope>NUCLEOTIDE SEQUENCE</scope>
</reference>
<dbReference type="AlphaFoldDB" id="A0A0E9T366"/>